<dbReference type="InterPro" id="IPR005269">
    <property type="entry name" value="LOG"/>
</dbReference>
<name>A0A7G1HZR9_9BACT</name>
<reference evidence="5" key="1">
    <citation type="submission" date="2020-07" db="EMBL/GenBank/DDBJ databases">
        <title>Complete genome sequencing of Coprobacter sp. strain 2CBH44.</title>
        <authorList>
            <person name="Sakamoto M."/>
            <person name="Murakami T."/>
            <person name="Mori H."/>
        </authorList>
    </citation>
    <scope>NUCLEOTIDE SEQUENCE [LARGE SCALE GENOMIC DNA]</scope>
    <source>
        <strain evidence="5">2CBH44</strain>
    </source>
</reference>
<dbReference type="Pfam" id="PF03641">
    <property type="entry name" value="Lysine_decarbox"/>
    <property type="match status" value="1"/>
</dbReference>
<dbReference type="EC" id="3.2.2.n1" evidence="3"/>
<dbReference type="NCBIfam" id="TIGR00730">
    <property type="entry name" value="Rossman fold protein, TIGR00730 family"/>
    <property type="match status" value="1"/>
</dbReference>
<keyword evidence="3 4" id="KW-0378">Hydrolase</keyword>
<dbReference type="GO" id="GO:0005829">
    <property type="term" value="C:cytosol"/>
    <property type="evidence" value="ECO:0007669"/>
    <property type="project" value="TreeGrafter"/>
</dbReference>
<comment type="similarity">
    <text evidence="2 3">Belongs to the LOG family.</text>
</comment>
<dbReference type="GO" id="GO:0009691">
    <property type="term" value="P:cytokinin biosynthetic process"/>
    <property type="evidence" value="ECO:0007669"/>
    <property type="project" value="UniProtKB-UniRule"/>
</dbReference>
<organism evidence="4 5">
    <name type="scientific">Coprobacter secundus subsp. similis</name>
    <dbReference type="NCBI Taxonomy" id="2751153"/>
    <lineage>
        <taxon>Bacteria</taxon>
        <taxon>Pseudomonadati</taxon>
        <taxon>Bacteroidota</taxon>
        <taxon>Bacteroidia</taxon>
        <taxon>Bacteroidales</taxon>
        <taxon>Barnesiellaceae</taxon>
        <taxon>Coprobacter</taxon>
    </lineage>
</organism>
<dbReference type="EMBL" id="AP023322">
    <property type="protein sequence ID" value="BCI63991.1"/>
    <property type="molecule type" value="Genomic_DNA"/>
</dbReference>
<evidence type="ECO:0000313" key="4">
    <source>
        <dbReference type="EMBL" id="BCI63991.1"/>
    </source>
</evidence>
<dbReference type="KEGG" id="copr:Cop2CBH44_23440"/>
<protein>
    <recommendedName>
        <fullName evidence="3">Cytokinin riboside 5'-monophosphate phosphoribohydrolase</fullName>
        <ecNumber evidence="3">3.2.2.n1</ecNumber>
    </recommendedName>
</protein>
<dbReference type="GO" id="GO:0008714">
    <property type="term" value="F:AMP nucleosidase activity"/>
    <property type="evidence" value="ECO:0007669"/>
    <property type="project" value="UniProtKB-EC"/>
</dbReference>
<dbReference type="AlphaFoldDB" id="A0A7G1HZR9"/>
<dbReference type="InterPro" id="IPR031100">
    <property type="entry name" value="LOG_fam"/>
</dbReference>
<accession>A0A7G1HZR9</accession>
<dbReference type="Proteomes" id="UP000594042">
    <property type="component" value="Chromosome"/>
</dbReference>
<dbReference type="SUPFAM" id="SSF102405">
    <property type="entry name" value="MCP/YpsA-like"/>
    <property type="match status" value="1"/>
</dbReference>
<gene>
    <name evidence="4" type="ORF">Cop2CBH44_23440</name>
</gene>
<comment type="catalytic activity">
    <reaction evidence="1">
        <text>AMP + H2O = D-ribose 5-phosphate + adenine</text>
        <dbReference type="Rhea" id="RHEA:20129"/>
        <dbReference type="ChEBI" id="CHEBI:15377"/>
        <dbReference type="ChEBI" id="CHEBI:16708"/>
        <dbReference type="ChEBI" id="CHEBI:78346"/>
        <dbReference type="ChEBI" id="CHEBI:456215"/>
        <dbReference type="EC" id="3.2.2.4"/>
    </reaction>
</comment>
<evidence type="ECO:0000256" key="1">
    <source>
        <dbReference type="ARBA" id="ARBA00000274"/>
    </source>
</evidence>
<dbReference type="RefSeq" id="WP_200754878.1">
    <property type="nucleotide sequence ID" value="NZ_AP023322.1"/>
</dbReference>
<evidence type="ECO:0000313" key="5">
    <source>
        <dbReference type="Proteomes" id="UP000594042"/>
    </source>
</evidence>
<evidence type="ECO:0000256" key="2">
    <source>
        <dbReference type="ARBA" id="ARBA00006763"/>
    </source>
</evidence>
<sequence>MKKIKSVCVYCASSSQVPEIYFSAAQELGKLLANQEIKCIYGAGNQGLMGTLANSVLASGGEVTGIIPRFMYEEGWAHKKLTQIKITENMHERKQTMAALSDAVIAMPGGCGTMEELLEIITWKQLGLYMNPIVILNINKYYDPLIELLNKAISQSFMRTEHARMWEIANTPKEAISALYEAYEWTGSVRKFAAI</sequence>
<keyword evidence="3" id="KW-0203">Cytokinin biosynthesis</keyword>
<keyword evidence="5" id="KW-1185">Reference proteome</keyword>
<dbReference type="Gene3D" id="3.40.50.450">
    <property type="match status" value="1"/>
</dbReference>
<dbReference type="PANTHER" id="PTHR31223:SF70">
    <property type="entry name" value="LOG FAMILY PROTEIN YJL055W"/>
    <property type="match status" value="1"/>
</dbReference>
<proteinExistence type="inferred from homology"/>
<evidence type="ECO:0000256" key="3">
    <source>
        <dbReference type="RuleBase" id="RU363015"/>
    </source>
</evidence>
<dbReference type="PANTHER" id="PTHR31223">
    <property type="entry name" value="LOG FAMILY PROTEIN YJL055W"/>
    <property type="match status" value="1"/>
</dbReference>